<dbReference type="Gene3D" id="3.40.50.10490">
    <property type="entry name" value="Glucose-6-phosphate isomerase like protein, domain 1"/>
    <property type="match status" value="1"/>
</dbReference>
<gene>
    <name evidence="2" type="primary">gmhA</name>
    <name evidence="2" type="ordered locus">MGMSRv2__3386</name>
</gene>
<feature type="domain" description="SIS" evidence="1">
    <location>
        <begin position="41"/>
        <end position="198"/>
    </location>
</feature>
<keyword evidence="2" id="KW-0413">Isomerase</keyword>
<protein>
    <submittedName>
        <fullName evidence="2">Phosphoheptose isomerase</fullName>
        <ecNumber evidence="2">5.3.1.28</ecNumber>
    </submittedName>
</protein>
<sequence length="206" mass="21773">MTFPFHKYDDIAAFYRDYRQQIAEAMASVDEAALAAAGALITRTVAADGVVYSCGNGGSAAIANHLVCDHARGVSADTGLRPRIHSLSCNVEIMTAIANDVNYAEVFAHQLALAGRPGDLLITISSSGDSENVVHAIAHAKENGIASIAITGFAGGRSAALADINLHVRGDNYGVIEDVHQSLMHVLAQYLRQARMDPALVAARKF</sequence>
<dbReference type="EC" id="5.3.1.28" evidence="2"/>
<dbReference type="eggNOG" id="COG0279">
    <property type="taxonomic scope" value="Bacteria"/>
</dbReference>
<evidence type="ECO:0000313" key="2">
    <source>
        <dbReference type="EMBL" id="CDL00601.1"/>
    </source>
</evidence>
<reference evidence="2 3" key="1">
    <citation type="journal article" date="2014" name="Genome Announc.">
        <title>Complete genome sequence of Magnetospirillum gryphiswaldense MSR-1.</title>
        <authorList>
            <person name="Wang X."/>
            <person name="Wang Q."/>
            <person name="Zhang W."/>
            <person name="Wang Y."/>
            <person name="Li L."/>
            <person name="Wen T."/>
            <person name="Zhang T."/>
            <person name="Zhang Y."/>
            <person name="Xu J."/>
            <person name="Hu J."/>
            <person name="Li S."/>
            <person name="Liu L."/>
            <person name="Liu J."/>
            <person name="Jiang W."/>
            <person name="Tian J."/>
            <person name="Li Y."/>
            <person name="Schuler D."/>
            <person name="Wang L."/>
            <person name="Li J."/>
        </authorList>
    </citation>
    <scope>NUCLEOTIDE SEQUENCE [LARGE SCALE GENOMIC DNA]</scope>
    <source>
        <strain evidence="3">DSM 6361 / JCM 21280 / NBRC 15271 / MSR-1</strain>
    </source>
</reference>
<dbReference type="STRING" id="1430440.MGMSRv2__3386"/>
<name>V6F892_MAGGM</name>
<dbReference type="InterPro" id="IPR001347">
    <property type="entry name" value="SIS_dom"/>
</dbReference>
<dbReference type="CDD" id="cd05006">
    <property type="entry name" value="SIS_GmhA"/>
    <property type="match status" value="1"/>
</dbReference>
<dbReference type="EMBL" id="HG794546">
    <property type="protein sequence ID" value="CDL00601.1"/>
    <property type="molecule type" value="Genomic_DNA"/>
</dbReference>
<evidence type="ECO:0000313" key="3">
    <source>
        <dbReference type="Proteomes" id="UP000018922"/>
    </source>
</evidence>
<dbReference type="GO" id="GO:0097367">
    <property type="term" value="F:carbohydrate derivative binding"/>
    <property type="evidence" value="ECO:0007669"/>
    <property type="project" value="InterPro"/>
</dbReference>
<dbReference type="InterPro" id="IPR050099">
    <property type="entry name" value="SIS_GmhA/DiaA_subfam"/>
</dbReference>
<dbReference type="PROSITE" id="PS51464">
    <property type="entry name" value="SIS"/>
    <property type="match status" value="1"/>
</dbReference>
<evidence type="ECO:0000259" key="1">
    <source>
        <dbReference type="PROSITE" id="PS51464"/>
    </source>
</evidence>
<dbReference type="GO" id="GO:1901135">
    <property type="term" value="P:carbohydrate derivative metabolic process"/>
    <property type="evidence" value="ECO:0007669"/>
    <property type="project" value="InterPro"/>
</dbReference>
<dbReference type="Proteomes" id="UP000018922">
    <property type="component" value="Chromosome I"/>
</dbReference>
<dbReference type="KEGG" id="mgy:MGMSRv2__3386"/>
<dbReference type="SUPFAM" id="SSF53697">
    <property type="entry name" value="SIS domain"/>
    <property type="match status" value="1"/>
</dbReference>
<dbReference type="PANTHER" id="PTHR30390">
    <property type="entry name" value="SEDOHEPTULOSE 7-PHOSPHATE ISOMERASE / DNAA INITIATOR-ASSOCIATING FACTOR FOR REPLICATION INITIATION"/>
    <property type="match status" value="1"/>
</dbReference>
<dbReference type="GO" id="GO:0016853">
    <property type="term" value="F:isomerase activity"/>
    <property type="evidence" value="ECO:0007669"/>
    <property type="project" value="UniProtKB-KW"/>
</dbReference>
<accession>V6F892</accession>
<proteinExistence type="predicted"/>
<dbReference type="PANTHER" id="PTHR30390:SF8">
    <property type="entry name" value="SUGAR ISOMERASE (SIS)"/>
    <property type="match status" value="1"/>
</dbReference>
<dbReference type="InterPro" id="IPR046348">
    <property type="entry name" value="SIS_dom_sf"/>
</dbReference>
<organism evidence="2 3">
    <name type="scientific">Magnetospirillum gryphiswaldense (strain DSM 6361 / JCM 21280 / NBRC 15271 / MSR-1)</name>
    <dbReference type="NCBI Taxonomy" id="431944"/>
    <lineage>
        <taxon>Bacteria</taxon>
        <taxon>Pseudomonadati</taxon>
        <taxon>Pseudomonadota</taxon>
        <taxon>Alphaproteobacteria</taxon>
        <taxon>Rhodospirillales</taxon>
        <taxon>Rhodospirillaceae</taxon>
        <taxon>Magnetospirillum</taxon>
    </lineage>
</organism>
<keyword evidence="3" id="KW-1185">Reference proteome</keyword>
<dbReference type="AlphaFoldDB" id="V6F892"/>
<dbReference type="Pfam" id="PF13580">
    <property type="entry name" value="SIS_2"/>
    <property type="match status" value="1"/>
</dbReference>
<dbReference type="InterPro" id="IPR035461">
    <property type="entry name" value="GmhA/DiaA"/>
</dbReference>
<dbReference type="HOGENOM" id="CLU_080999_1_1_5"/>